<evidence type="ECO:0000256" key="2">
    <source>
        <dbReference type="ARBA" id="ARBA00022448"/>
    </source>
</evidence>
<evidence type="ECO:0000256" key="3">
    <source>
        <dbReference type="ARBA" id="ARBA00022741"/>
    </source>
</evidence>
<dbReference type="AlphaFoldDB" id="A0A371AWF6"/>
<reference evidence="6 7" key="1">
    <citation type="submission" date="2018-07" db="EMBL/GenBank/DDBJ databases">
        <title>Anaerosacharophilus polymeroproducens gen. nov. sp. nov., an anaerobic bacterium isolated from salt field.</title>
        <authorList>
            <person name="Kim W."/>
            <person name="Yang S.-H."/>
            <person name="Oh J."/>
            <person name="Lee J.-H."/>
            <person name="Kwon K.K."/>
        </authorList>
    </citation>
    <scope>NUCLEOTIDE SEQUENCE [LARGE SCALE GENOMIC DNA]</scope>
    <source>
        <strain evidence="6 7">MCWD5</strain>
    </source>
</reference>
<dbReference type="RefSeq" id="WP_115481341.1">
    <property type="nucleotide sequence ID" value="NZ_QRCT01000016.1"/>
</dbReference>
<keyword evidence="4 6" id="KW-0067">ATP-binding</keyword>
<dbReference type="GO" id="GO:0005524">
    <property type="term" value="F:ATP binding"/>
    <property type="evidence" value="ECO:0007669"/>
    <property type="project" value="UniProtKB-KW"/>
</dbReference>
<dbReference type="Pfam" id="PF00005">
    <property type="entry name" value="ABC_tran"/>
    <property type="match status" value="1"/>
</dbReference>
<keyword evidence="2" id="KW-0813">Transport</keyword>
<dbReference type="OrthoDB" id="9809205at2"/>
<organism evidence="6 7">
    <name type="scientific">Anaerosacchariphilus polymeriproducens</name>
    <dbReference type="NCBI Taxonomy" id="1812858"/>
    <lineage>
        <taxon>Bacteria</taxon>
        <taxon>Bacillati</taxon>
        <taxon>Bacillota</taxon>
        <taxon>Clostridia</taxon>
        <taxon>Lachnospirales</taxon>
        <taxon>Lachnospiraceae</taxon>
        <taxon>Anaerosacchariphilus</taxon>
    </lineage>
</organism>
<dbReference type="InterPro" id="IPR003593">
    <property type="entry name" value="AAA+_ATPase"/>
</dbReference>
<proteinExistence type="inferred from homology"/>
<evidence type="ECO:0000256" key="1">
    <source>
        <dbReference type="ARBA" id="ARBA00005417"/>
    </source>
</evidence>
<dbReference type="PANTHER" id="PTHR43335:SF4">
    <property type="entry name" value="ABC TRANSPORTER, ATP-BINDING PROTEIN"/>
    <property type="match status" value="1"/>
</dbReference>
<evidence type="ECO:0000259" key="5">
    <source>
        <dbReference type="PROSITE" id="PS50893"/>
    </source>
</evidence>
<feature type="domain" description="ABC transporter" evidence="5">
    <location>
        <begin position="5"/>
        <end position="233"/>
    </location>
</feature>
<keyword evidence="3" id="KW-0547">Nucleotide-binding</keyword>
<comment type="similarity">
    <text evidence="1">Belongs to the ABC transporter superfamily.</text>
</comment>
<dbReference type="InterPro" id="IPR017871">
    <property type="entry name" value="ABC_transporter-like_CS"/>
</dbReference>
<comment type="caution">
    <text evidence="6">The sequence shown here is derived from an EMBL/GenBank/DDBJ whole genome shotgun (WGS) entry which is preliminary data.</text>
</comment>
<dbReference type="PANTHER" id="PTHR43335">
    <property type="entry name" value="ABC TRANSPORTER, ATP-BINDING PROTEIN"/>
    <property type="match status" value="1"/>
</dbReference>
<name>A0A371AWF6_9FIRM</name>
<dbReference type="SMART" id="SM00382">
    <property type="entry name" value="AAA"/>
    <property type="match status" value="1"/>
</dbReference>
<protein>
    <submittedName>
        <fullName evidence="6">ABC transporter ATP-binding protein</fullName>
    </submittedName>
</protein>
<gene>
    <name evidence="6" type="ORF">DWV06_06325</name>
</gene>
<dbReference type="PROSITE" id="PS00211">
    <property type="entry name" value="ABC_TRANSPORTER_1"/>
    <property type="match status" value="1"/>
</dbReference>
<keyword evidence="7" id="KW-1185">Reference proteome</keyword>
<dbReference type="SUPFAM" id="SSF52540">
    <property type="entry name" value="P-loop containing nucleoside triphosphate hydrolases"/>
    <property type="match status" value="1"/>
</dbReference>
<dbReference type="EMBL" id="QRCT01000016">
    <property type="protein sequence ID" value="RDU23908.1"/>
    <property type="molecule type" value="Genomic_DNA"/>
</dbReference>
<evidence type="ECO:0000313" key="6">
    <source>
        <dbReference type="EMBL" id="RDU23908.1"/>
    </source>
</evidence>
<dbReference type="Proteomes" id="UP000255036">
    <property type="component" value="Unassembled WGS sequence"/>
</dbReference>
<dbReference type="InterPro" id="IPR003439">
    <property type="entry name" value="ABC_transporter-like_ATP-bd"/>
</dbReference>
<dbReference type="GO" id="GO:0016887">
    <property type="term" value="F:ATP hydrolysis activity"/>
    <property type="evidence" value="ECO:0007669"/>
    <property type="project" value="InterPro"/>
</dbReference>
<accession>A0A371AWF6</accession>
<dbReference type="Gene3D" id="3.40.50.300">
    <property type="entry name" value="P-loop containing nucleotide triphosphate hydrolases"/>
    <property type="match status" value="1"/>
</dbReference>
<dbReference type="InterPro" id="IPR027417">
    <property type="entry name" value="P-loop_NTPase"/>
</dbReference>
<evidence type="ECO:0000256" key="4">
    <source>
        <dbReference type="ARBA" id="ARBA00022840"/>
    </source>
</evidence>
<dbReference type="PROSITE" id="PS50893">
    <property type="entry name" value="ABC_TRANSPORTER_2"/>
    <property type="match status" value="1"/>
</dbReference>
<sequence length="304" mass="33785">MNYIIETKMLSKQYGNKYSVKQLDLRVPVGSVYGFLGPNGAGKTTSMKMVLGLIKPTEGNVRILGKQLCEKNRITILKNTGSLIESPSYYGHLTGGENLEIVRILKNVSKSEIGNVLKIVRLEEEQHKKVKNYSLGMKQRLGLAVALIGRPKLLLLDEPTNGLDPAGIQEMRELIKSLPQKYGMTVMVSSHLLSEVDQMATNVGIIDNGELIFQDNLSLLHQQASKKIHIRTLDQVKAFEVLNQNAIKYKVEQENIVLPILAEIEVANIVSLLVENGIGITRVIEKQKSLEEIFISLTGKQVSL</sequence>
<evidence type="ECO:0000313" key="7">
    <source>
        <dbReference type="Proteomes" id="UP000255036"/>
    </source>
</evidence>